<dbReference type="Proteomes" id="UP000801492">
    <property type="component" value="Unassembled WGS sequence"/>
</dbReference>
<dbReference type="InterPro" id="IPR056430">
    <property type="entry name" value="C2CD5_YbjQ-like_dom"/>
</dbReference>
<dbReference type="EMBL" id="VTPC01089756">
    <property type="protein sequence ID" value="KAF2885680.1"/>
    <property type="molecule type" value="Genomic_DNA"/>
</dbReference>
<protein>
    <recommendedName>
        <fullName evidence="1">C2 domain-containing protein</fullName>
    </recommendedName>
</protein>
<dbReference type="SUPFAM" id="SSF49562">
    <property type="entry name" value="C2 domain (Calcium/lipid-binding domain, CaLB)"/>
    <property type="match status" value="1"/>
</dbReference>
<dbReference type="OrthoDB" id="419768at2759"/>
<dbReference type="Pfam" id="PF23128">
    <property type="entry name" value="YbjQ_4"/>
    <property type="match status" value="1"/>
</dbReference>
<dbReference type="Pfam" id="PF23025">
    <property type="entry name" value="YbjQ_2"/>
    <property type="match status" value="3"/>
</dbReference>
<dbReference type="PANTHER" id="PTHR37412">
    <property type="entry name" value="C2 DOMAIN-CONTAINING PROTEIN 5"/>
    <property type="match status" value="1"/>
</dbReference>
<dbReference type="GO" id="GO:0005886">
    <property type="term" value="C:plasma membrane"/>
    <property type="evidence" value="ECO:0007669"/>
    <property type="project" value="TreeGrafter"/>
</dbReference>
<dbReference type="Pfam" id="PF00168">
    <property type="entry name" value="C2"/>
    <property type="match status" value="1"/>
</dbReference>
<comment type="caution">
    <text evidence="2">The sequence shown here is derived from an EMBL/GenBank/DDBJ whole genome shotgun (WGS) entry which is preliminary data.</text>
</comment>
<organism evidence="2 3">
    <name type="scientific">Ignelater luminosus</name>
    <name type="common">Cucubano</name>
    <name type="synonym">Pyrophorus luminosus</name>
    <dbReference type="NCBI Taxonomy" id="2038154"/>
    <lineage>
        <taxon>Eukaryota</taxon>
        <taxon>Metazoa</taxon>
        <taxon>Ecdysozoa</taxon>
        <taxon>Arthropoda</taxon>
        <taxon>Hexapoda</taxon>
        <taxon>Insecta</taxon>
        <taxon>Pterygota</taxon>
        <taxon>Neoptera</taxon>
        <taxon>Endopterygota</taxon>
        <taxon>Coleoptera</taxon>
        <taxon>Polyphaga</taxon>
        <taxon>Elateriformia</taxon>
        <taxon>Elateroidea</taxon>
        <taxon>Elateridae</taxon>
        <taxon>Agrypninae</taxon>
        <taxon>Pyrophorini</taxon>
        <taxon>Ignelater</taxon>
    </lineage>
</organism>
<reference evidence="2" key="1">
    <citation type="submission" date="2019-08" db="EMBL/GenBank/DDBJ databases">
        <title>The genome of the North American firefly Photinus pyralis.</title>
        <authorList>
            <consortium name="Photinus pyralis genome working group"/>
            <person name="Fallon T.R."/>
            <person name="Sander Lower S.E."/>
            <person name="Weng J.-K."/>
        </authorList>
    </citation>
    <scope>NUCLEOTIDE SEQUENCE</scope>
    <source>
        <strain evidence="2">TRF0915ILg1</strain>
        <tissue evidence="2">Whole body</tissue>
    </source>
</reference>
<keyword evidence="3" id="KW-1185">Reference proteome</keyword>
<gene>
    <name evidence="2" type="ORF">ILUMI_20453</name>
</gene>
<feature type="domain" description="C2" evidence="1">
    <location>
        <begin position="1"/>
        <end position="106"/>
    </location>
</feature>
<dbReference type="CDD" id="cd08688">
    <property type="entry name" value="C2_KIAA0528-like"/>
    <property type="match status" value="1"/>
</dbReference>
<evidence type="ECO:0000313" key="3">
    <source>
        <dbReference type="Proteomes" id="UP000801492"/>
    </source>
</evidence>
<dbReference type="SMART" id="SM00239">
    <property type="entry name" value="C2"/>
    <property type="match status" value="1"/>
</dbReference>
<dbReference type="PROSITE" id="PS50004">
    <property type="entry name" value="C2"/>
    <property type="match status" value="1"/>
</dbReference>
<dbReference type="GO" id="GO:0010828">
    <property type="term" value="P:positive regulation of D-glucose transmembrane transport"/>
    <property type="evidence" value="ECO:0007669"/>
    <property type="project" value="TreeGrafter"/>
</dbReference>
<dbReference type="InterPro" id="IPR038983">
    <property type="entry name" value="C2CD5"/>
</dbReference>
<evidence type="ECO:0000313" key="2">
    <source>
        <dbReference type="EMBL" id="KAF2885680.1"/>
    </source>
</evidence>
<dbReference type="PANTHER" id="PTHR37412:SF2">
    <property type="entry name" value="C2 DOMAIN-CONTAINING PROTEIN 5"/>
    <property type="match status" value="1"/>
</dbReference>
<dbReference type="GO" id="GO:0090314">
    <property type="term" value="P:positive regulation of protein targeting to membrane"/>
    <property type="evidence" value="ECO:0007669"/>
    <property type="project" value="TreeGrafter"/>
</dbReference>
<name>A0A8K0CE21_IGNLU</name>
<dbReference type="GO" id="GO:0072659">
    <property type="term" value="P:protein localization to plasma membrane"/>
    <property type="evidence" value="ECO:0007669"/>
    <property type="project" value="TreeGrafter"/>
</dbReference>
<dbReference type="InterPro" id="IPR000008">
    <property type="entry name" value="C2_dom"/>
</dbReference>
<dbReference type="InterPro" id="IPR056431">
    <property type="entry name" value="C2CD5_YbjQ-rel_dom"/>
</dbReference>
<dbReference type="Pfam" id="PF23028">
    <property type="entry name" value="YbjQ_3"/>
    <property type="match status" value="1"/>
</dbReference>
<proteinExistence type="predicted"/>
<dbReference type="AlphaFoldDB" id="A0A8K0CE21"/>
<dbReference type="GO" id="GO:0005544">
    <property type="term" value="F:calcium-dependent phospholipid binding"/>
    <property type="evidence" value="ECO:0007669"/>
    <property type="project" value="InterPro"/>
</dbReference>
<dbReference type="GO" id="GO:0065002">
    <property type="term" value="P:intracellular protein transmembrane transport"/>
    <property type="evidence" value="ECO:0007669"/>
    <property type="project" value="TreeGrafter"/>
</dbReference>
<dbReference type="GO" id="GO:0005509">
    <property type="term" value="F:calcium ion binding"/>
    <property type="evidence" value="ECO:0007669"/>
    <property type="project" value="TreeGrafter"/>
</dbReference>
<dbReference type="GO" id="GO:0031340">
    <property type="term" value="P:positive regulation of vesicle fusion"/>
    <property type="evidence" value="ECO:0007669"/>
    <property type="project" value="TreeGrafter"/>
</dbReference>
<evidence type="ECO:0000259" key="1">
    <source>
        <dbReference type="PROSITE" id="PS50004"/>
    </source>
</evidence>
<sequence>MPGKVKVKIIAGKNLPVMDRSSDTTDAYVEVKLGSTTYKTDVCRKSLNPQWNSDWYRFEVDDSELQDEPLQIRVMDHDTYSANDAIGKVYLDLNPLLLPASSLLPKLGGGESVNNSEHVTNSVMSGWIPVYDTMHGIRGEVNVIVKIELFSDFNKFRQSSCGVQFFCSPVIPHGYHAQMFHGFVEELIVNDDPEYQWIDKIRTPRASNEARQTLFFKLSGELQRKIGLKALELGGNAVVGYSQCFDLEGESGVVVRGIGTAVTLVKLRQAPAITTVDNTNEETNGSPAAETVRNDYGHQRTESVGAKISQSPARFHPIPFMHRRSSDSDLSITPKGNSLTGSDKSYGLPSGYFSRVGTLLRPSVPQDNFDMLEYPFLTLTKYPPGFIVYLGGVVSARSVKLLERISNLEEPESRDTWWTELRMEIRSHARSIGCNAVLAYSETSSICDDVCVLSASGTAAVIGFQYTDIMASSLDRNDFEREKSLQKPDFVLLSNIGMNTKPLAESPENENAPTFVNNLSPCTVCHLPYAGNSVPLRTTTLKCAVCRNGKVPDILLATIEMPEGMPCVGRGCFIQAHVCRQLKDVRNESGAKDISDGLPFLEYELHRILVNKIKVKGMNALFGLKVRISIGIKMLVGIATGTAVYLLPLPPSSLPKLVSDRSTDEKKLTEMQKLLSDTVKINKEIYQLKPSDESVSGRISPDNENTEDDQPVVDLSAESRDCCILEVDDPEDLEIMNFLMEPRPPDGFHVVNTELVPGLDELEIVKNLQMFTQIWRAKLHAPYNLGKHIHRLLQSVYFKLRRMIPCALCDLQFRVDLPESDEIQISILGMALGLGVSQSTTKYKRKNMHIPLKESCKRNDEDMIFNLEDDHVDCTTDSNFLNVQSTKFRSKSPQRNKVQLAKHMALREKHGVDITPLSYVPGGKVERYLGNLNFFFIRETTSIREEGGLSGFIHSFITEVLAIVRAHVAALGGNAMVAYYMTKCVLSHSVHKNQGQCLINVGGDVVFVSYFAEE</sequence>
<dbReference type="InterPro" id="IPR057815">
    <property type="entry name" value="C2CD5_C"/>
</dbReference>
<dbReference type="Gene3D" id="2.60.40.150">
    <property type="entry name" value="C2 domain"/>
    <property type="match status" value="1"/>
</dbReference>
<accession>A0A8K0CE21</accession>
<dbReference type="InterPro" id="IPR035892">
    <property type="entry name" value="C2_domain_sf"/>
</dbReference>
<dbReference type="InterPro" id="IPR037785">
    <property type="entry name" value="C2_C2CD5"/>
</dbReference>